<dbReference type="OrthoDB" id="9181265at2"/>
<gene>
    <name evidence="1" type="ORF">E6O51_20265</name>
</gene>
<name>A0A4S4ABB6_9RHOO</name>
<evidence type="ECO:0000313" key="1">
    <source>
        <dbReference type="EMBL" id="THF55923.1"/>
    </source>
</evidence>
<keyword evidence="2" id="KW-1185">Reference proteome</keyword>
<sequence length="93" mass="10936">MSTERTEQLIRVGLMDEAERFLKTNLGRHLVDRAEAERDAAMAELKEADAENPKYIRELQNRIYRAESFQFWLAELITEGRNALHEMQENAQQ</sequence>
<dbReference type="RefSeq" id="WP_136386839.1">
    <property type="nucleotide sequence ID" value="NZ_SSOD01000022.1"/>
</dbReference>
<organism evidence="1 2">
    <name type="scientific">Pseudothauera rhizosphaerae</name>
    <dbReference type="NCBI Taxonomy" id="2565932"/>
    <lineage>
        <taxon>Bacteria</taxon>
        <taxon>Pseudomonadati</taxon>
        <taxon>Pseudomonadota</taxon>
        <taxon>Betaproteobacteria</taxon>
        <taxon>Rhodocyclales</taxon>
        <taxon>Zoogloeaceae</taxon>
        <taxon>Pseudothauera</taxon>
    </lineage>
</organism>
<evidence type="ECO:0000313" key="2">
    <source>
        <dbReference type="Proteomes" id="UP000307956"/>
    </source>
</evidence>
<reference evidence="1 2" key="1">
    <citation type="submission" date="2019-04" db="EMBL/GenBank/DDBJ databases">
        <title>Azoarcus rhizosphaerae sp. nov. isolated from rhizosphere of Ficus religiosa.</title>
        <authorList>
            <person name="Lin S.-Y."/>
            <person name="Hameed A."/>
            <person name="Hsu Y.-H."/>
            <person name="Young C.-C."/>
        </authorList>
    </citation>
    <scope>NUCLEOTIDE SEQUENCE [LARGE SCALE GENOMIC DNA]</scope>
    <source>
        <strain evidence="1 2">CC-YHH848</strain>
    </source>
</reference>
<accession>A0A4S4ABB6</accession>
<dbReference type="Proteomes" id="UP000307956">
    <property type="component" value="Unassembled WGS sequence"/>
</dbReference>
<dbReference type="EMBL" id="SSOD01000022">
    <property type="protein sequence ID" value="THF55923.1"/>
    <property type="molecule type" value="Genomic_DNA"/>
</dbReference>
<dbReference type="AlphaFoldDB" id="A0A4S4ABB6"/>
<protein>
    <submittedName>
        <fullName evidence="1">Uncharacterized protein</fullName>
    </submittedName>
</protein>
<comment type="caution">
    <text evidence="1">The sequence shown here is derived from an EMBL/GenBank/DDBJ whole genome shotgun (WGS) entry which is preliminary data.</text>
</comment>
<proteinExistence type="predicted"/>